<evidence type="ECO:0000313" key="13">
    <source>
        <dbReference type="Proteomes" id="UP000442535"/>
    </source>
</evidence>
<dbReference type="GO" id="GO:0016887">
    <property type="term" value="F:ATP hydrolysis activity"/>
    <property type="evidence" value="ECO:0007669"/>
    <property type="project" value="InterPro"/>
</dbReference>
<gene>
    <name evidence="12" type="ORF">FYJ63_09860</name>
</gene>
<evidence type="ECO:0000256" key="7">
    <source>
        <dbReference type="ARBA" id="ARBA00022840"/>
    </source>
</evidence>
<dbReference type="InterPro" id="IPR003439">
    <property type="entry name" value="ABC_transporter-like_ATP-bd"/>
</dbReference>
<dbReference type="AlphaFoldDB" id="A0A7K0K635"/>
<dbReference type="InterPro" id="IPR050095">
    <property type="entry name" value="ECF_ABC_transporter_ATP-bd"/>
</dbReference>
<dbReference type="EMBL" id="VUMY01000021">
    <property type="protein sequence ID" value="MST50520.1"/>
    <property type="molecule type" value="Genomic_DNA"/>
</dbReference>
<keyword evidence="9" id="KW-0472">Membrane</keyword>
<keyword evidence="4" id="KW-1003">Cell membrane</keyword>
<organism evidence="12 13">
    <name type="scientific">Mobiluncus porci</name>
    <dbReference type="NCBI Taxonomy" id="2652278"/>
    <lineage>
        <taxon>Bacteria</taxon>
        <taxon>Bacillati</taxon>
        <taxon>Actinomycetota</taxon>
        <taxon>Actinomycetes</taxon>
        <taxon>Actinomycetales</taxon>
        <taxon>Actinomycetaceae</taxon>
        <taxon>Mobiluncus</taxon>
    </lineage>
</organism>
<feature type="domain" description="ABC transporter" evidence="11">
    <location>
        <begin position="300"/>
        <end position="499"/>
    </location>
</feature>
<evidence type="ECO:0000256" key="3">
    <source>
        <dbReference type="ARBA" id="ARBA00022448"/>
    </source>
</evidence>
<evidence type="ECO:0000256" key="2">
    <source>
        <dbReference type="ARBA" id="ARBA00005417"/>
    </source>
</evidence>
<dbReference type="CDD" id="cd03225">
    <property type="entry name" value="ABC_cobalt_CbiO_domain1"/>
    <property type="match status" value="1"/>
</dbReference>
<dbReference type="GO" id="GO:0042626">
    <property type="term" value="F:ATPase-coupled transmembrane transporter activity"/>
    <property type="evidence" value="ECO:0007669"/>
    <property type="project" value="TreeGrafter"/>
</dbReference>
<keyword evidence="3" id="KW-0813">Transport</keyword>
<protein>
    <submittedName>
        <fullName evidence="12">ABC transporter ATP-binding protein</fullName>
    </submittedName>
</protein>
<dbReference type="PANTHER" id="PTHR43553">
    <property type="entry name" value="HEAVY METAL TRANSPORTER"/>
    <property type="match status" value="1"/>
</dbReference>
<keyword evidence="8" id="KW-1278">Translocase</keyword>
<evidence type="ECO:0000256" key="1">
    <source>
        <dbReference type="ARBA" id="ARBA00004202"/>
    </source>
</evidence>
<comment type="caution">
    <text evidence="12">The sequence shown here is derived from an EMBL/GenBank/DDBJ whole genome shotgun (WGS) entry which is preliminary data.</text>
</comment>
<dbReference type="SUPFAM" id="SSF52540">
    <property type="entry name" value="P-loop containing nucleoside triphosphate hydrolases"/>
    <property type="match status" value="2"/>
</dbReference>
<comment type="subcellular location">
    <subcellularLocation>
        <location evidence="1">Cell membrane</location>
        <topology evidence="1">Peripheral membrane protein</topology>
    </subcellularLocation>
</comment>
<dbReference type="PROSITE" id="PS50893">
    <property type="entry name" value="ABC_TRANSPORTER_2"/>
    <property type="match status" value="2"/>
</dbReference>
<keyword evidence="7 12" id="KW-0067">ATP-binding</keyword>
<evidence type="ECO:0000259" key="11">
    <source>
        <dbReference type="PROSITE" id="PS50893"/>
    </source>
</evidence>
<dbReference type="Proteomes" id="UP000442535">
    <property type="component" value="Unassembled WGS sequence"/>
</dbReference>
<dbReference type="GO" id="GO:0005524">
    <property type="term" value="F:ATP binding"/>
    <property type="evidence" value="ECO:0007669"/>
    <property type="project" value="UniProtKB-KW"/>
</dbReference>
<comment type="similarity">
    <text evidence="2">Belongs to the ABC transporter superfamily.</text>
</comment>
<dbReference type="SMART" id="SM00382">
    <property type="entry name" value="AAA"/>
    <property type="match status" value="2"/>
</dbReference>
<name>A0A7K0K635_9ACTO</name>
<sequence>MDFAVEPLRVSLERVEFQYGVGETNGEAAASGATGSKTGSKRVILAETSLEIPAGLCVVITGPSGGGKTTLVRLLNGLIPHFYSGILTGEIRLAVDTASGESRDETLHPSTAPLWKTGGRVATVFQNPRTQFFTTDTTSEMAFGLENAGASPDLIAQRVNAVAESLGVSGLLGQSLFALSGGQKQLVATAGAAVGSPGLYLFDEPTSNLSAASISRFSEVLRELKARGATIVIAEHRLYFLRELADRVILVDGEIREDWEGSEFFSLPEERIRGLGLRTLLEPQIETPKMSQKARPHDSLTLADVEVAYGKRVLLKIDKLVFPRGRVIGVTGSNGIGKSSLAAVLTGLKKAARGTITLDGERLGRKARTRASYLVMQDVNRQLFTDSALAELRLGNEVSAERAREILDEYDLGEYAEAHPLALSGGQKPRLTVAAAVALDREIYVFDEPSSGLDFGHMQAITDALRRLAEAGKVVILITHDAELMNAAADSYLDLSDFSAS</sequence>
<dbReference type="InterPro" id="IPR027417">
    <property type="entry name" value="P-loop_NTPase"/>
</dbReference>
<evidence type="ECO:0000313" key="12">
    <source>
        <dbReference type="EMBL" id="MST50520.1"/>
    </source>
</evidence>
<dbReference type="PANTHER" id="PTHR43553:SF23">
    <property type="entry name" value="ABC TRANSPORTER ATP-BINDING COMPONENT"/>
    <property type="match status" value="1"/>
</dbReference>
<keyword evidence="5" id="KW-0677">Repeat</keyword>
<evidence type="ECO:0000256" key="5">
    <source>
        <dbReference type="ARBA" id="ARBA00022737"/>
    </source>
</evidence>
<evidence type="ECO:0000256" key="4">
    <source>
        <dbReference type="ARBA" id="ARBA00022475"/>
    </source>
</evidence>
<feature type="domain" description="ABC transporter" evidence="11">
    <location>
        <begin position="10"/>
        <end position="277"/>
    </location>
</feature>
<evidence type="ECO:0000256" key="10">
    <source>
        <dbReference type="ARBA" id="ARBA00025157"/>
    </source>
</evidence>
<dbReference type="InterPro" id="IPR015856">
    <property type="entry name" value="ABC_transpr_CbiO/EcfA_su"/>
</dbReference>
<evidence type="ECO:0000256" key="6">
    <source>
        <dbReference type="ARBA" id="ARBA00022741"/>
    </source>
</evidence>
<dbReference type="InterPro" id="IPR003593">
    <property type="entry name" value="AAA+_ATPase"/>
</dbReference>
<accession>A0A7K0K635</accession>
<dbReference type="Pfam" id="PF00005">
    <property type="entry name" value="ABC_tran"/>
    <property type="match status" value="2"/>
</dbReference>
<keyword evidence="13" id="KW-1185">Reference proteome</keyword>
<evidence type="ECO:0000256" key="9">
    <source>
        <dbReference type="ARBA" id="ARBA00023136"/>
    </source>
</evidence>
<dbReference type="Gene3D" id="3.40.50.300">
    <property type="entry name" value="P-loop containing nucleotide triphosphate hydrolases"/>
    <property type="match status" value="2"/>
</dbReference>
<proteinExistence type="inferred from homology"/>
<dbReference type="GO" id="GO:0043190">
    <property type="term" value="C:ATP-binding cassette (ABC) transporter complex"/>
    <property type="evidence" value="ECO:0007669"/>
    <property type="project" value="TreeGrafter"/>
</dbReference>
<dbReference type="RefSeq" id="WP_154546264.1">
    <property type="nucleotide sequence ID" value="NZ_VUMY01000021.1"/>
</dbReference>
<reference evidence="12 13" key="1">
    <citation type="submission" date="2019-08" db="EMBL/GenBank/DDBJ databases">
        <title>In-depth cultivation of the pig gut microbiome towards novel bacterial diversity and tailored functional studies.</title>
        <authorList>
            <person name="Wylensek D."/>
            <person name="Hitch T.C.A."/>
            <person name="Clavel T."/>
        </authorList>
    </citation>
    <scope>NUCLEOTIDE SEQUENCE [LARGE SCALE GENOMIC DNA]</scope>
    <source>
        <strain evidence="12 13">RF-GAM-744-WT-7</strain>
    </source>
</reference>
<keyword evidence="6" id="KW-0547">Nucleotide-binding</keyword>
<comment type="function">
    <text evidence="10">Probably part of an ABC transporter complex. Responsible for energy coupling to the transport system.</text>
</comment>
<evidence type="ECO:0000256" key="8">
    <source>
        <dbReference type="ARBA" id="ARBA00022967"/>
    </source>
</evidence>